<protein>
    <submittedName>
        <fullName evidence="1">Uncharacterized protein</fullName>
    </submittedName>
</protein>
<accession>A0A3N0BLH0</accession>
<evidence type="ECO:0000313" key="1">
    <source>
        <dbReference type="EMBL" id="RNL49596.1"/>
    </source>
</evidence>
<dbReference type="EMBL" id="RBEE01000045">
    <property type="protein sequence ID" value="RNL49596.1"/>
    <property type="molecule type" value="Genomic_DNA"/>
</dbReference>
<comment type="caution">
    <text evidence="1">The sequence shown here is derived from an EMBL/GenBank/DDBJ whole genome shotgun (WGS) entry which is preliminary data.</text>
</comment>
<proteinExistence type="predicted"/>
<name>A0A3N0BLH0_9SPHI</name>
<sequence length="70" mass="8170">MVSISIFSSLTKTNVLKKPRLNFQKLSCYQYKSFIALANHQYQANGKIKPLEKIFSFWVLKGINLLSKFR</sequence>
<reference evidence="1 2" key="1">
    <citation type="submission" date="2018-10" db="EMBL/GenBank/DDBJ databases">
        <title>Genome sequencing of Pedobacter jejuensis TNB23.</title>
        <authorList>
            <person name="Cho Y.-J."/>
            <person name="Cho A."/>
            <person name="Kim O.-S."/>
        </authorList>
    </citation>
    <scope>NUCLEOTIDE SEQUENCE [LARGE SCALE GENOMIC DNA]</scope>
    <source>
        <strain evidence="1 2">TNB23</strain>
    </source>
</reference>
<evidence type="ECO:0000313" key="2">
    <source>
        <dbReference type="Proteomes" id="UP000274046"/>
    </source>
</evidence>
<keyword evidence="2" id="KW-1185">Reference proteome</keyword>
<gene>
    <name evidence="1" type="ORF">D7004_19475</name>
</gene>
<dbReference type="AlphaFoldDB" id="A0A3N0BLH0"/>
<organism evidence="1 2">
    <name type="scientific">Pedobacter jejuensis</name>
    <dbReference type="NCBI Taxonomy" id="1268550"/>
    <lineage>
        <taxon>Bacteria</taxon>
        <taxon>Pseudomonadati</taxon>
        <taxon>Bacteroidota</taxon>
        <taxon>Sphingobacteriia</taxon>
        <taxon>Sphingobacteriales</taxon>
        <taxon>Sphingobacteriaceae</taxon>
        <taxon>Pedobacter</taxon>
    </lineage>
</organism>
<dbReference type="Proteomes" id="UP000274046">
    <property type="component" value="Unassembled WGS sequence"/>
</dbReference>